<reference evidence="1 2" key="1">
    <citation type="submission" date="2020-08" db="EMBL/GenBank/DDBJ databases">
        <title>Sequencing the genomes of 1000 actinobacteria strains.</title>
        <authorList>
            <person name="Klenk H.-P."/>
        </authorList>
    </citation>
    <scope>NUCLEOTIDE SEQUENCE [LARGE SCALE GENOMIC DNA]</scope>
    <source>
        <strain evidence="1 2">DSM 41654</strain>
    </source>
</reference>
<keyword evidence="2" id="KW-1185">Reference proteome</keyword>
<sequence>MTAERPRGGYWELHLTGEAAPERPAGTTVNDCGRCQYLDAFASQHVGNAAQMASVVRLRTAHALECAHPRGGSG</sequence>
<proteinExistence type="predicted"/>
<dbReference type="EMBL" id="JACHJV010000001">
    <property type="protein sequence ID" value="MBB4921503.1"/>
    <property type="molecule type" value="Genomic_DNA"/>
</dbReference>
<dbReference type="AlphaFoldDB" id="A0A7W7QXT2"/>
<organism evidence="1 2">
    <name type="scientific">Kitasatospora kifunensis</name>
    <name type="common">Streptomyces kifunensis</name>
    <dbReference type="NCBI Taxonomy" id="58351"/>
    <lineage>
        <taxon>Bacteria</taxon>
        <taxon>Bacillati</taxon>
        <taxon>Actinomycetota</taxon>
        <taxon>Actinomycetes</taxon>
        <taxon>Kitasatosporales</taxon>
        <taxon>Streptomycetaceae</taxon>
        <taxon>Kitasatospora</taxon>
    </lineage>
</organism>
<name>A0A7W7QXT2_KITKI</name>
<protein>
    <submittedName>
        <fullName evidence="1">Uncharacterized protein</fullName>
    </submittedName>
</protein>
<dbReference type="Proteomes" id="UP000540506">
    <property type="component" value="Unassembled WGS sequence"/>
</dbReference>
<evidence type="ECO:0000313" key="2">
    <source>
        <dbReference type="Proteomes" id="UP000540506"/>
    </source>
</evidence>
<evidence type="ECO:0000313" key="1">
    <source>
        <dbReference type="EMBL" id="MBB4921503.1"/>
    </source>
</evidence>
<comment type="caution">
    <text evidence="1">The sequence shown here is derived from an EMBL/GenBank/DDBJ whole genome shotgun (WGS) entry which is preliminary data.</text>
</comment>
<gene>
    <name evidence="1" type="ORF">FHR34_000496</name>
</gene>
<accession>A0A7W7QXT2</accession>